<keyword evidence="2" id="KW-1185">Reference proteome</keyword>
<comment type="caution">
    <text evidence="1">The sequence shown here is derived from an EMBL/GenBank/DDBJ whole genome shotgun (WGS) entry which is preliminary data.</text>
</comment>
<protein>
    <submittedName>
        <fullName evidence="1">Uncharacterized protein</fullName>
    </submittedName>
</protein>
<dbReference type="EMBL" id="CAJNJA010016672">
    <property type="protein sequence ID" value="CAE7385665.1"/>
    <property type="molecule type" value="Genomic_DNA"/>
</dbReference>
<evidence type="ECO:0000313" key="1">
    <source>
        <dbReference type="EMBL" id="CAE7385665.1"/>
    </source>
</evidence>
<dbReference type="OrthoDB" id="10298498at2759"/>
<proteinExistence type="predicted"/>
<name>A0A812QBJ6_9DINO</name>
<gene>
    <name evidence="1" type="ORF">SNEC2469_LOCUS10449</name>
</gene>
<reference evidence="1" key="1">
    <citation type="submission" date="2021-02" db="EMBL/GenBank/DDBJ databases">
        <authorList>
            <person name="Dougan E. K."/>
            <person name="Rhodes N."/>
            <person name="Thang M."/>
            <person name="Chan C."/>
        </authorList>
    </citation>
    <scope>NUCLEOTIDE SEQUENCE</scope>
</reference>
<evidence type="ECO:0000313" key="2">
    <source>
        <dbReference type="Proteomes" id="UP000601435"/>
    </source>
</evidence>
<accession>A0A812QBJ6</accession>
<organism evidence="1 2">
    <name type="scientific">Symbiodinium necroappetens</name>
    <dbReference type="NCBI Taxonomy" id="1628268"/>
    <lineage>
        <taxon>Eukaryota</taxon>
        <taxon>Sar</taxon>
        <taxon>Alveolata</taxon>
        <taxon>Dinophyceae</taxon>
        <taxon>Suessiales</taxon>
        <taxon>Symbiodiniaceae</taxon>
        <taxon>Symbiodinium</taxon>
    </lineage>
</organism>
<sequence>MPLDAAALKRLPGVQWQQPPPLAGYPQMIPQSAGQPIAAPCLPGQLQQTPQVSGAGWSLPRLGAFALKGIDSPIVLNELRLFDDRGVSETFPEPKTKGRVSN</sequence>
<dbReference type="AlphaFoldDB" id="A0A812QBJ6"/>
<dbReference type="Proteomes" id="UP000601435">
    <property type="component" value="Unassembled WGS sequence"/>
</dbReference>